<dbReference type="AlphaFoldDB" id="A0A0S1SPM9"/>
<organism evidence="2 3">
    <name type="scientific">Candidatus Peribacter riflensis</name>
    <dbReference type="NCBI Taxonomy" id="1735162"/>
    <lineage>
        <taxon>Bacteria</taxon>
        <taxon>Candidatus Peregrinibacteriota</taxon>
        <taxon>Candidatus Peribacteria</taxon>
        <taxon>Candidatus Peribacterales</taxon>
        <taxon>Candidatus Peribacteraceae</taxon>
        <taxon>Candidatus Peribacter</taxon>
    </lineage>
</organism>
<accession>A0A0S1SPM9</accession>
<accession>A0A0S1SMW1</accession>
<reference evidence="3" key="1">
    <citation type="submission" date="2015-10" db="EMBL/GenBank/DDBJ databases">
        <title>Analysis of five complete genome sequences for members of the class Peribacteria in the recently recognized Peregrinibacteria bacterial phylum.</title>
        <authorList>
            <person name="Anantharaman K."/>
            <person name="Brown C.T."/>
            <person name="Burstein D."/>
            <person name="Castelle C.J."/>
            <person name="Probst A.J."/>
            <person name="Thomas B.C."/>
            <person name="Williams K.H."/>
            <person name="Banfield J.F."/>
        </authorList>
    </citation>
    <scope>NUCLEOTIDE SEQUENCE [LARGE SCALE GENOMIC DNA]</scope>
</reference>
<proteinExistence type="predicted"/>
<dbReference type="STRING" id="1735162.PeribacterB2_0699"/>
<feature type="transmembrane region" description="Helical" evidence="1">
    <location>
        <begin position="20"/>
        <end position="37"/>
    </location>
</feature>
<evidence type="ECO:0000313" key="2">
    <source>
        <dbReference type="EMBL" id="ALM13373.1"/>
    </source>
</evidence>
<reference evidence="2 3" key="2">
    <citation type="journal article" date="2016" name="PeerJ">
        <title>Analysis of five complete genome sequences for members of the class Peribacteria in the recently recognized Peregrinibacteria bacterial phylum.</title>
        <authorList>
            <person name="Anantharaman K."/>
            <person name="Brown C.T."/>
            <person name="Burstein D."/>
            <person name="Castelle C.J."/>
            <person name="Probst A.J."/>
            <person name="Thomas B.C."/>
            <person name="Williams K.H."/>
            <person name="Banfield J.F."/>
        </authorList>
    </citation>
    <scope>NUCLEOTIDE SEQUENCE [LARGE SCALE GENOMIC DNA]</scope>
    <source>
        <strain evidence="2">RIFOXYD1_FULL_PER-ii_59_16</strain>
    </source>
</reference>
<dbReference type="KEGG" id="prf:PeribacterA2_0698"/>
<dbReference type="Gene3D" id="3.40.30.10">
    <property type="entry name" value="Glutaredoxin"/>
    <property type="match status" value="1"/>
</dbReference>
<accession>A0A0S1SBY8</accession>
<evidence type="ECO:0000313" key="3">
    <source>
        <dbReference type="Proteomes" id="UP000069135"/>
    </source>
</evidence>
<sequence>MSSLHWSQENGRKSGMRTMLLGFAGVIVFLVVVFFLARSSDGSETTGMVLYYGQGCPHCAIVDAFVEENNVEEKISFTRKEVYYNKSNAREMARHAKDCGYATDSVGVPFLWTGTTCLTGDKPIIAFFQSQIGGTGASASSR</sequence>
<keyword evidence="1" id="KW-1133">Transmembrane helix</keyword>
<dbReference type="EMBL" id="CP013065">
    <property type="protein sequence ID" value="ALM13373.1"/>
    <property type="molecule type" value="Genomic_DNA"/>
</dbReference>
<evidence type="ECO:0000256" key="1">
    <source>
        <dbReference type="SAM" id="Phobius"/>
    </source>
</evidence>
<keyword evidence="1" id="KW-0812">Transmembrane</keyword>
<evidence type="ECO:0008006" key="4">
    <source>
        <dbReference type="Google" id="ProtNLM"/>
    </source>
</evidence>
<protein>
    <recommendedName>
        <fullName evidence="4">Glutaredoxin domain-containing protein</fullName>
    </recommendedName>
</protein>
<accession>A0A0S1SPG0</accession>
<accession>A0A0S1SVP7</accession>
<dbReference type="Proteomes" id="UP000069135">
    <property type="component" value="Chromosome"/>
</dbReference>
<keyword evidence="1" id="KW-0472">Membrane</keyword>
<gene>
    <name evidence="2" type="ORF">PeribacterD1_0699</name>
</gene>
<name>A0A0S1SPM9_9BACT</name>